<feature type="transmembrane region" description="Helical" evidence="1">
    <location>
        <begin position="67"/>
        <end position="87"/>
    </location>
</feature>
<dbReference type="Proteomes" id="UP001596455">
    <property type="component" value="Unassembled WGS sequence"/>
</dbReference>
<dbReference type="InterPro" id="IPR011047">
    <property type="entry name" value="Quinoprotein_ADH-like_sf"/>
</dbReference>
<comment type="caution">
    <text evidence="3">The sequence shown here is derived from an EMBL/GenBank/DDBJ whole genome shotgun (WGS) entry which is preliminary data.</text>
</comment>
<feature type="domain" description="Pyrrolo-quinoline quinone repeat" evidence="2">
    <location>
        <begin position="123"/>
        <end position="222"/>
    </location>
</feature>
<gene>
    <name evidence="3" type="ORF">ACFQQL_14435</name>
</gene>
<dbReference type="RefSeq" id="WP_382395605.1">
    <property type="nucleotide sequence ID" value="NZ_JBHTCQ010000003.1"/>
</dbReference>
<evidence type="ECO:0000259" key="2">
    <source>
        <dbReference type="Pfam" id="PF13360"/>
    </source>
</evidence>
<dbReference type="SUPFAM" id="SSF50998">
    <property type="entry name" value="Quinoprotein alcohol dehydrogenase-like"/>
    <property type="match status" value="1"/>
</dbReference>
<dbReference type="Pfam" id="PF13360">
    <property type="entry name" value="PQQ_2"/>
    <property type="match status" value="1"/>
</dbReference>
<keyword evidence="4" id="KW-1185">Reference proteome</keyword>
<dbReference type="InterPro" id="IPR002372">
    <property type="entry name" value="PQQ_rpt_dom"/>
</dbReference>
<evidence type="ECO:0000256" key="1">
    <source>
        <dbReference type="SAM" id="Phobius"/>
    </source>
</evidence>
<dbReference type="Gene3D" id="2.130.10.10">
    <property type="entry name" value="YVTN repeat-like/Quinoprotein amine dehydrogenase"/>
    <property type="match status" value="1"/>
</dbReference>
<name>A0ABW2QGH1_9MICO</name>
<feature type="transmembrane region" description="Helical" evidence="1">
    <location>
        <begin position="40"/>
        <end position="60"/>
    </location>
</feature>
<evidence type="ECO:0000313" key="3">
    <source>
        <dbReference type="EMBL" id="MFC7406313.1"/>
    </source>
</evidence>
<accession>A0ABW2QGH1</accession>
<proteinExistence type="predicted"/>
<dbReference type="EMBL" id="JBHTCQ010000003">
    <property type="protein sequence ID" value="MFC7406313.1"/>
    <property type="molecule type" value="Genomic_DNA"/>
</dbReference>
<protein>
    <submittedName>
        <fullName evidence="3">PQQ-binding-like beta-propeller repeat protein</fullName>
    </submittedName>
</protein>
<reference evidence="4" key="1">
    <citation type="journal article" date="2019" name="Int. J. Syst. Evol. Microbiol.">
        <title>The Global Catalogue of Microorganisms (GCM) 10K type strain sequencing project: providing services to taxonomists for standard genome sequencing and annotation.</title>
        <authorList>
            <consortium name="The Broad Institute Genomics Platform"/>
            <consortium name="The Broad Institute Genome Sequencing Center for Infectious Disease"/>
            <person name="Wu L."/>
            <person name="Ma J."/>
        </authorList>
    </citation>
    <scope>NUCLEOTIDE SEQUENCE [LARGE SCALE GENOMIC DNA]</scope>
    <source>
        <strain evidence="4">JCM 1490</strain>
    </source>
</reference>
<evidence type="ECO:0000313" key="4">
    <source>
        <dbReference type="Proteomes" id="UP001596455"/>
    </source>
</evidence>
<keyword evidence="1" id="KW-0812">Transmembrane</keyword>
<keyword evidence="1" id="KW-1133">Transmembrane helix</keyword>
<organism evidence="3 4">
    <name type="scientific">Georgenia alba</name>
    <dbReference type="NCBI Taxonomy" id="2233858"/>
    <lineage>
        <taxon>Bacteria</taxon>
        <taxon>Bacillati</taxon>
        <taxon>Actinomycetota</taxon>
        <taxon>Actinomycetes</taxon>
        <taxon>Micrococcales</taxon>
        <taxon>Bogoriellaceae</taxon>
        <taxon>Georgenia</taxon>
    </lineage>
</organism>
<keyword evidence="1" id="KW-0472">Membrane</keyword>
<sequence>MGERKGGAARPGRRGTVLGLGLVVVGTVLGAATIWRMWGWGAWLLGIAVAVAGLAVIGLAGRGPRRVVVLAGALALAAAGLLVPRIGHVEPDGFTVGDAERLLDSDGESFVFALGSGQITSRAESGEITWTSEPVVDGGDEVGGMISDDQVLVWGDRDAEDPVLTALAVSTGEVLWRHELYGSVRGSAPDTVTDGVIVLPDDPETIGLARETGTVLWRSPGTVAGRPESYNPGRDWQVGDSDHILVDRAGEDDDPEYAVLRAADGSTVIEGVAGREHDYEFLLGSTIVEADFAEVRGTQATGDRWTVESTHPVPPSSFNQVDGYVRTVDDVGGTVQLVDERGRSMSSAVDGFEFADDPYGRQSAVLLPLEPASAAQQMSGFARGFHDATTTQALDRLLLYDTVHGGLVEIDVPRTVIGTRATGLTWNYVYRDEYRAPADRTIVVWSGHDLVGGEFHAVTVLDGERAMTVDVPFAADGPGEARDFRATAEAVQVGTDVYPVRLG</sequence>
<dbReference type="InterPro" id="IPR015943">
    <property type="entry name" value="WD40/YVTN_repeat-like_dom_sf"/>
</dbReference>